<organism evidence="3 4">
    <name type="scientific">Ottowia thiooxydans</name>
    <dbReference type="NCBI Taxonomy" id="219182"/>
    <lineage>
        <taxon>Bacteria</taxon>
        <taxon>Pseudomonadati</taxon>
        <taxon>Pseudomonadota</taxon>
        <taxon>Betaproteobacteria</taxon>
        <taxon>Burkholderiales</taxon>
        <taxon>Comamonadaceae</taxon>
        <taxon>Ottowia</taxon>
    </lineage>
</organism>
<evidence type="ECO:0000259" key="2">
    <source>
        <dbReference type="PROSITE" id="PS50933"/>
    </source>
</evidence>
<sequence length="187" mass="19833">MVRNMLLPTAPNTPSLRSATNPSHARATRRLIGAALLALLSACGTQPVLSPPIKSSAPPPPPDREPQMAAFSAQLNGKSVVPRSDSGAQGQVVAVLDRKTGLFRWKLSFEGLSGPVLRANFHGPAMDGEVANPRIALGQRGVSSPSEGRAMLTPSQRADLLAGQWYVNLSTAKYPDGEIRGQLIEKH</sequence>
<evidence type="ECO:0000313" key="3">
    <source>
        <dbReference type="EMBL" id="MET4580390.1"/>
    </source>
</evidence>
<dbReference type="InterPro" id="IPR010895">
    <property type="entry name" value="CHRD"/>
</dbReference>
<dbReference type="PROSITE" id="PS50933">
    <property type="entry name" value="CHRD"/>
    <property type="match status" value="1"/>
</dbReference>
<comment type="caution">
    <text evidence="3">The sequence shown here is derived from an EMBL/GenBank/DDBJ whole genome shotgun (WGS) entry which is preliminary data.</text>
</comment>
<protein>
    <recommendedName>
        <fullName evidence="2">CHRD domain-containing protein</fullName>
    </recommendedName>
</protein>
<keyword evidence="4" id="KW-1185">Reference proteome</keyword>
<dbReference type="SMART" id="SM00754">
    <property type="entry name" value="CHRD"/>
    <property type="match status" value="1"/>
</dbReference>
<accession>A0ABV2QH86</accession>
<evidence type="ECO:0000256" key="1">
    <source>
        <dbReference type="SAM" id="MobiDB-lite"/>
    </source>
</evidence>
<dbReference type="Proteomes" id="UP001549320">
    <property type="component" value="Unassembled WGS sequence"/>
</dbReference>
<proteinExistence type="predicted"/>
<name>A0ABV2QH86_9BURK</name>
<feature type="region of interest" description="Disordered" evidence="1">
    <location>
        <begin position="1"/>
        <end position="24"/>
    </location>
</feature>
<reference evidence="3 4" key="1">
    <citation type="submission" date="2024-06" db="EMBL/GenBank/DDBJ databases">
        <title>Sorghum-associated microbial communities from plants grown in Nebraska, USA.</title>
        <authorList>
            <person name="Schachtman D."/>
        </authorList>
    </citation>
    <scope>NUCLEOTIDE SEQUENCE [LARGE SCALE GENOMIC DNA]</scope>
    <source>
        <strain evidence="3 4">2709</strain>
    </source>
</reference>
<evidence type="ECO:0000313" key="4">
    <source>
        <dbReference type="Proteomes" id="UP001549320"/>
    </source>
</evidence>
<dbReference type="EMBL" id="JBEPSH010000017">
    <property type="protein sequence ID" value="MET4580390.1"/>
    <property type="molecule type" value="Genomic_DNA"/>
</dbReference>
<dbReference type="RefSeq" id="WP_354449290.1">
    <property type="nucleotide sequence ID" value="NZ_JBEPSH010000017.1"/>
</dbReference>
<feature type="compositionally biased region" description="Polar residues" evidence="1">
    <location>
        <begin position="10"/>
        <end position="23"/>
    </location>
</feature>
<feature type="domain" description="CHRD" evidence="2">
    <location>
        <begin position="67"/>
        <end position="187"/>
    </location>
</feature>
<dbReference type="Pfam" id="PF07452">
    <property type="entry name" value="CHRD"/>
    <property type="match status" value="1"/>
</dbReference>
<gene>
    <name evidence="3" type="ORF">ABIE13_005531</name>
</gene>